<protein>
    <recommendedName>
        <fullName evidence="3">Rubredoxin-like domain-containing protein</fullName>
    </recommendedName>
</protein>
<gene>
    <name evidence="1" type="ORF">CP557_03405</name>
</gene>
<dbReference type="EMBL" id="NXNI01000001">
    <property type="protein sequence ID" value="PCR89665.1"/>
    <property type="molecule type" value="Genomic_DNA"/>
</dbReference>
<evidence type="ECO:0008006" key="3">
    <source>
        <dbReference type="Google" id="ProtNLM"/>
    </source>
</evidence>
<keyword evidence="2" id="KW-1185">Reference proteome</keyword>
<accession>A0A2A5QS87</accession>
<reference evidence="1 2" key="1">
    <citation type="submission" date="2017-09" db="EMBL/GenBank/DDBJ databases">
        <title>Genome sequences of Natrinema ejinorence JCM 13890T.</title>
        <authorList>
            <person name="Roh S.W."/>
            <person name="Kim Y.B."/>
            <person name="Kim J.Y."/>
        </authorList>
    </citation>
    <scope>NUCLEOTIDE SEQUENCE [LARGE SCALE GENOMIC DNA]</scope>
    <source>
        <strain evidence="1 2">JCM 13890</strain>
    </source>
</reference>
<name>A0A2A5QS87_9EURY</name>
<dbReference type="OrthoDB" id="384997at2157"/>
<sequence>MGQDVIPVLVTGFLGEVIGRVGDPICSLRFVTSTSDPVTCTLDSLEAVEVALEVFYDTRSTWYVLNSPWYGGMVQSCLRIELIALGQLLESMTYDESKERTEEDVNGQTIRIFYDDDLVYEKHYQCYNCGWTGQIDDHGPGLERCPECGDNRHHGGLSEEVYEDGAWVDAREAGNR</sequence>
<proteinExistence type="predicted"/>
<comment type="caution">
    <text evidence="1">The sequence shown here is derived from an EMBL/GenBank/DDBJ whole genome shotgun (WGS) entry which is preliminary data.</text>
</comment>
<dbReference type="Proteomes" id="UP000219689">
    <property type="component" value="Unassembled WGS sequence"/>
</dbReference>
<dbReference type="AlphaFoldDB" id="A0A2A5QS87"/>
<dbReference type="RefSeq" id="WP_097378611.1">
    <property type="nucleotide sequence ID" value="NZ_NXNI01000001.1"/>
</dbReference>
<evidence type="ECO:0000313" key="1">
    <source>
        <dbReference type="EMBL" id="PCR89665.1"/>
    </source>
</evidence>
<evidence type="ECO:0000313" key="2">
    <source>
        <dbReference type="Proteomes" id="UP000219689"/>
    </source>
</evidence>
<organism evidence="1 2">
    <name type="scientific">Natrinema ejinorense</name>
    <dbReference type="NCBI Taxonomy" id="373386"/>
    <lineage>
        <taxon>Archaea</taxon>
        <taxon>Methanobacteriati</taxon>
        <taxon>Methanobacteriota</taxon>
        <taxon>Stenosarchaea group</taxon>
        <taxon>Halobacteria</taxon>
        <taxon>Halobacteriales</taxon>
        <taxon>Natrialbaceae</taxon>
        <taxon>Natrinema</taxon>
    </lineage>
</organism>